<dbReference type="SUPFAM" id="SSF53218">
    <property type="entry name" value="Molybdenum cofactor biosynthesis proteins"/>
    <property type="match status" value="1"/>
</dbReference>
<dbReference type="InterPro" id="IPR050101">
    <property type="entry name" value="CinA"/>
</dbReference>
<dbReference type="Pfam" id="PF00994">
    <property type="entry name" value="MoCF_biosynth"/>
    <property type="match status" value="1"/>
</dbReference>
<keyword evidence="3" id="KW-1185">Reference proteome</keyword>
<dbReference type="RefSeq" id="WP_084273237.1">
    <property type="nucleotide sequence ID" value="NZ_FWYE01000005.1"/>
</dbReference>
<evidence type="ECO:0000259" key="1">
    <source>
        <dbReference type="SMART" id="SM00852"/>
    </source>
</evidence>
<evidence type="ECO:0000313" key="2">
    <source>
        <dbReference type="EMBL" id="SMD31568.1"/>
    </source>
</evidence>
<dbReference type="EMBL" id="FWYE01000005">
    <property type="protein sequence ID" value="SMD31568.1"/>
    <property type="molecule type" value="Genomic_DNA"/>
</dbReference>
<dbReference type="PANTHER" id="PTHR13939">
    <property type="entry name" value="NICOTINAMIDE-NUCLEOTIDE AMIDOHYDROLASE PNCC"/>
    <property type="match status" value="1"/>
</dbReference>
<feature type="domain" description="MoaB/Mog" evidence="1">
    <location>
        <begin position="5"/>
        <end position="168"/>
    </location>
</feature>
<dbReference type="AlphaFoldDB" id="A0A8G2FY47"/>
<dbReference type="InterPro" id="IPR001453">
    <property type="entry name" value="MoaB/Mog_dom"/>
</dbReference>
<accession>A0A8G2FY47</accession>
<gene>
    <name evidence="2" type="ORF">SAMN02745355_1519</name>
</gene>
<comment type="caution">
    <text evidence="2">The sequence shown here is derived from an EMBL/GenBank/DDBJ whole genome shotgun (WGS) entry which is preliminary data.</text>
</comment>
<protein>
    <submittedName>
        <fullName evidence="2">Competence/damage-inducible protein cinA</fullName>
    </submittedName>
</protein>
<dbReference type="PANTHER" id="PTHR13939:SF0">
    <property type="entry name" value="NMN AMIDOHYDROLASE-LIKE PROTEIN YFAY"/>
    <property type="match status" value="1"/>
</dbReference>
<dbReference type="Gene3D" id="3.40.980.10">
    <property type="entry name" value="MoaB/Mog-like domain"/>
    <property type="match status" value="1"/>
</dbReference>
<dbReference type="CDD" id="cd00885">
    <property type="entry name" value="cinA"/>
    <property type="match status" value="1"/>
</dbReference>
<dbReference type="InterPro" id="IPR036425">
    <property type="entry name" value="MoaB/Mog-like_dom_sf"/>
</dbReference>
<organism evidence="2 3">
    <name type="scientific">Picrophilus torridus (strain ATCC 700027 / DSM 9790 / JCM 10055 / NBRC 100828 / KAW 2/3)</name>
    <dbReference type="NCBI Taxonomy" id="1122961"/>
    <lineage>
        <taxon>Archaea</taxon>
        <taxon>Methanobacteriati</taxon>
        <taxon>Thermoplasmatota</taxon>
        <taxon>Thermoplasmata</taxon>
        <taxon>Thermoplasmatales</taxon>
        <taxon>Picrophilaceae</taxon>
        <taxon>Picrophilus</taxon>
    </lineage>
</organism>
<reference evidence="2 3" key="1">
    <citation type="submission" date="2017-04" db="EMBL/GenBank/DDBJ databases">
        <authorList>
            <person name="Varghese N."/>
            <person name="Submissions S."/>
        </authorList>
    </citation>
    <scope>NUCLEOTIDE SEQUENCE [LARGE SCALE GENOMIC DNA]</scope>
    <source>
        <strain evidence="2 3">DSM 9789</strain>
    </source>
</reference>
<evidence type="ECO:0000313" key="3">
    <source>
        <dbReference type="Proteomes" id="UP000192315"/>
    </source>
</evidence>
<sequence length="247" mass="27511">MKKAVIITIGNEILSGRTLNTNFTYIARKLTYLGYDVLRGIIVKDDIEEIGNAFKSAIESSDLVVSSGGLGPTYDDMTLLSFSKAFNLKLTLNNDALEMIKEKFDNMTPEREKMAMIPENSIPIRNDAGTAPGVLVNINNKDIIILPGVPREVESIFENVQERIKVPGYVYYDKSLRLDGVLESIAAPLIKEYAKNNPDLYIKSHPYGIEFSKPGIELEVSGRGDSSIYEKVDKVLRELSEKLMVKG</sequence>
<proteinExistence type="predicted"/>
<dbReference type="NCBIfam" id="NF002291">
    <property type="entry name" value="PRK01215.1"/>
    <property type="match status" value="1"/>
</dbReference>
<dbReference type="SMART" id="SM00852">
    <property type="entry name" value="MoCF_biosynth"/>
    <property type="match status" value="1"/>
</dbReference>
<name>A0A8G2FY47_PICTO</name>
<dbReference type="Proteomes" id="UP000192315">
    <property type="component" value="Unassembled WGS sequence"/>
</dbReference>